<feature type="region of interest" description="Disordered" evidence="1">
    <location>
        <begin position="1"/>
        <end position="22"/>
    </location>
</feature>
<evidence type="ECO:0000313" key="2">
    <source>
        <dbReference type="EMBL" id="MBA9027120.1"/>
    </source>
</evidence>
<proteinExistence type="predicted"/>
<sequence length="48" mass="5323">MSFGSRKSLNLDQTGFSEETKAREGAIEGAEYAWKNMGAQLEKVLTEL</sequence>
<evidence type="ECO:0008006" key="4">
    <source>
        <dbReference type="Google" id="ProtNLM"/>
    </source>
</evidence>
<organism evidence="2 3">
    <name type="scientific">Peribacillus huizhouensis</name>
    <dbReference type="NCBI Taxonomy" id="1501239"/>
    <lineage>
        <taxon>Bacteria</taxon>
        <taxon>Bacillati</taxon>
        <taxon>Bacillota</taxon>
        <taxon>Bacilli</taxon>
        <taxon>Bacillales</taxon>
        <taxon>Bacillaceae</taxon>
        <taxon>Peribacillus</taxon>
    </lineage>
</organism>
<reference evidence="2 3" key="1">
    <citation type="submission" date="2020-08" db="EMBL/GenBank/DDBJ databases">
        <title>Genomic Encyclopedia of Type Strains, Phase IV (KMG-IV): sequencing the most valuable type-strain genomes for metagenomic binning, comparative biology and taxonomic classification.</title>
        <authorList>
            <person name="Goeker M."/>
        </authorList>
    </citation>
    <scope>NUCLEOTIDE SEQUENCE [LARGE SCALE GENOMIC DNA]</scope>
    <source>
        <strain evidence="2 3">DSM 105481</strain>
    </source>
</reference>
<keyword evidence="3" id="KW-1185">Reference proteome</keyword>
<accession>A0ABR6CRB0</accession>
<protein>
    <recommendedName>
        <fullName evidence="4">Small, acid-soluble spore protein, alpha/beta type</fullName>
    </recommendedName>
</protein>
<gene>
    <name evidence="2" type="ORF">HNP81_002410</name>
</gene>
<name>A0ABR6CRB0_9BACI</name>
<dbReference type="EMBL" id="JACJHX010000006">
    <property type="protein sequence ID" value="MBA9027120.1"/>
    <property type="molecule type" value="Genomic_DNA"/>
</dbReference>
<dbReference type="Proteomes" id="UP000626697">
    <property type="component" value="Unassembled WGS sequence"/>
</dbReference>
<evidence type="ECO:0000256" key="1">
    <source>
        <dbReference type="SAM" id="MobiDB-lite"/>
    </source>
</evidence>
<dbReference type="RefSeq" id="WP_235179013.1">
    <property type="nucleotide sequence ID" value="NZ_JACJHX010000006.1"/>
</dbReference>
<feature type="compositionally biased region" description="Polar residues" evidence="1">
    <location>
        <begin position="1"/>
        <end position="17"/>
    </location>
</feature>
<evidence type="ECO:0000313" key="3">
    <source>
        <dbReference type="Proteomes" id="UP000626697"/>
    </source>
</evidence>
<comment type="caution">
    <text evidence="2">The sequence shown here is derived from an EMBL/GenBank/DDBJ whole genome shotgun (WGS) entry which is preliminary data.</text>
</comment>